<name>A0A2P8EF89_9ACTN</name>
<feature type="compositionally biased region" description="Basic and acidic residues" evidence="1">
    <location>
        <begin position="97"/>
        <end position="124"/>
    </location>
</feature>
<dbReference type="RefSeq" id="WP_129710801.1">
    <property type="nucleotide sequence ID" value="NZ_ML142897.1"/>
</dbReference>
<dbReference type="AlphaFoldDB" id="A0A2P8EF89"/>
<sequence length="124" mass="13913">MASPFITSQCIICGVGARTMERYPRIACRACHRRAVNAAGERIRFYTPYIAGGFEARLVDEAQTLDDEVTRTNLVYIDGQAVFADEARFGGSVIQPLEDRPDPARKLPPERQHELPPDLLRELP</sequence>
<comment type="caution">
    <text evidence="2">The sequence shown here is derived from an EMBL/GenBank/DDBJ whole genome shotgun (WGS) entry which is preliminary data.</text>
</comment>
<accession>A0A2P8EF89</accession>
<organism evidence="2 3">
    <name type="scientific">Haloactinopolyspora alba</name>
    <dbReference type="NCBI Taxonomy" id="648780"/>
    <lineage>
        <taxon>Bacteria</taxon>
        <taxon>Bacillati</taxon>
        <taxon>Actinomycetota</taxon>
        <taxon>Actinomycetes</taxon>
        <taxon>Jiangellales</taxon>
        <taxon>Jiangellaceae</taxon>
        <taxon>Haloactinopolyspora</taxon>
    </lineage>
</organism>
<feature type="region of interest" description="Disordered" evidence="1">
    <location>
        <begin position="94"/>
        <end position="124"/>
    </location>
</feature>
<evidence type="ECO:0000313" key="3">
    <source>
        <dbReference type="Proteomes" id="UP000243528"/>
    </source>
</evidence>
<proteinExistence type="predicted"/>
<evidence type="ECO:0000256" key="1">
    <source>
        <dbReference type="SAM" id="MobiDB-lite"/>
    </source>
</evidence>
<reference evidence="2 3" key="1">
    <citation type="submission" date="2018-03" db="EMBL/GenBank/DDBJ databases">
        <title>Genomic Encyclopedia of Archaeal and Bacterial Type Strains, Phase II (KMG-II): from individual species to whole genera.</title>
        <authorList>
            <person name="Goeker M."/>
        </authorList>
    </citation>
    <scope>NUCLEOTIDE SEQUENCE [LARGE SCALE GENOMIC DNA]</scope>
    <source>
        <strain evidence="2 3">DSM 45211</strain>
    </source>
</reference>
<dbReference type="Proteomes" id="UP000243528">
    <property type="component" value="Unassembled WGS sequence"/>
</dbReference>
<dbReference type="EMBL" id="PYGE01000001">
    <property type="protein sequence ID" value="PSL08142.1"/>
    <property type="molecule type" value="Genomic_DNA"/>
</dbReference>
<keyword evidence="3" id="KW-1185">Reference proteome</keyword>
<evidence type="ECO:0000313" key="2">
    <source>
        <dbReference type="EMBL" id="PSL08142.1"/>
    </source>
</evidence>
<gene>
    <name evidence="2" type="ORF">CLV30_101109</name>
</gene>
<protein>
    <submittedName>
        <fullName evidence="2">Uncharacterized protein</fullName>
    </submittedName>
</protein>
<dbReference type="OrthoDB" id="839391at2"/>